<proteinExistence type="predicted"/>
<comment type="caution">
    <text evidence="2">The sequence shown here is derived from an EMBL/GenBank/DDBJ whole genome shotgun (WGS) entry which is preliminary data.</text>
</comment>
<feature type="compositionally biased region" description="Basic and acidic residues" evidence="1">
    <location>
        <begin position="55"/>
        <end position="64"/>
    </location>
</feature>
<name>A0AAV7UIU8_PLEWA</name>
<keyword evidence="3" id="KW-1185">Reference proteome</keyword>
<sequence length="117" mass="12801">MVPTDLEEQRGPPDPPMVLGLHGICCSPGVTNRDQEPVCAGPEGATGPVAGWPTSRREESDRKQPMGRAPARSAMEARHQRGPGEMPSPGSLWICLDDFLFPLLDIRFVADRWQPDV</sequence>
<dbReference type="AlphaFoldDB" id="A0AAV7UIU8"/>
<feature type="region of interest" description="Disordered" evidence="1">
    <location>
        <begin position="36"/>
        <end position="87"/>
    </location>
</feature>
<organism evidence="2 3">
    <name type="scientific">Pleurodeles waltl</name>
    <name type="common">Iberian ribbed newt</name>
    <dbReference type="NCBI Taxonomy" id="8319"/>
    <lineage>
        <taxon>Eukaryota</taxon>
        <taxon>Metazoa</taxon>
        <taxon>Chordata</taxon>
        <taxon>Craniata</taxon>
        <taxon>Vertebrata</taxon>
        <taxon>Euteleostomi</taxon>
        <taxon>Amphibia</taxon>
        <taxon>Batrachia</taxon>
        <taxon>Caudata</taxon>
        <taxon>Salamandroidea</taxon>
        <taxon>Salamandridae</taxon>
        <taxon>Pleurodelinae</taxon>
        <taxon>Pleurodeles</taxon>
    </lineage>
</organism>
<protein>
    <submittedName>
        <fullName evidence="2">Uncharacterized protein</fullName>
    </submittedName>
</protein>
<reference evidence="2" key="1">
    <citation type="journal article" date="2022" name="bioRxiv">
        <title>Sequencing and chromosome-scale assembly of the giantPleurodeles waltlgenome.</title>
        <authorList>
            <person name="Brown T."/>
            <person name="Elewa A."/>
            <person name="Iarovenko S."/>
            <person name="Subramanian E."/>
            <person name="Araus A.J."/>
            <person name="Petzold A."/>
            <person name="Susuki M."/>
            <person name="Suzuki K.-i.T."/>
            <person name="Hayashi T."/>
            <person name="Toyoda A."/>
            <person name="Oliveira C."/>
            <person name="Osipova E."/>
            <person name="Leigh N.D."/>
            <person name="Simon A."/>
            <person name="Yun M.H."/>
        </authorList>
    </citation>
    <scope>NUCLEOTIDE SEQUENCE</scope>
    <source>
        <strain evidence="2">20211129_DDA</strain>
        <tissue evidence="2">Liver</tissue>
    </source>
</reference>
<gene>
    <name evidence="2" type="ORF">NDU88_005469</name>
</gene>
<evidence type="ECO:0000313" key="2">
    <source>
        <dbReference type="EMBL" id="KAJ1188712.1"/>
    </source>
</evidence>
<dbReference type="EMBL" id="JANPWB010000005">
    <property type="protein sequence ID" value="KAJ1188712.1"/>
    <property type="molecule type" value="Genomic_DNA"/>
</dbReference>
<accession>A0AAV7UIU8</accession>
<evidence type="ECO:0000256" key="1">
    <source>
        <dbReference type="SAM" id="MobiDB-lite"/>
    </source>
</evidence>
<evidence type="ECO:0000313" key="3">
    <source>
        <dbReference type="Proteomes" id="UP001066276"/>
    </source>
</evidence>
<dbReference type="Proteomes" id="UP001066276">
    <property type="component" value="Chromosome 3_1"/>
</dbReference>